<dbReference type="AlphaFoldDB" id="A0A0F6AQJ4"/>
<evidence type="ECO:0000256" key="3">
    <source>
        <dbReference type="ARBA" id="ARBA00006490"/>
    </source>
</evidence>
<evidence type="ECO:0000256" key="8">
    <source>
        <dbReference type="ARBA" id="ARBA00023004"/>
    </source>
</evidence>
<evidence type="ECO:0000256" key="5">
    <source>
        <dbReference type="ARBA" id="ARBA00022679"/>
    </source>
</evidence>
<dbReference type="EMBL" id="CP000887">
    <property type="protein sequence ID" value="ACD72407.1"/>
    <property type="molecule type" value="Genomic_DNA"/>
</dbReference>
<protein>
    <recommendedName>
        <fullName evidence="4">Cysteine desulfurase</fullName>
    </recommendedName>
</protein>
<evidence type="ECO:0000256" key="4">
    <source>
        <dbReference type="ARBA" id="ARBA00013558"/>
    </source>
</evidence>
<dbReference type="Gene3D" id="3.40.640.10">
    <property type="entry name" value="Type I PLP-dependent aspartate aminotransferase-like (Major domain)"/>
    <property type="match status" value="1"/>
</dbReference>
<evidence type="ECO:0000256" key="2">
    <source>
        <dbReference type="ARBA" id="ARBA00003120"/>
    </source>
</evidence>
<keyword evidence="12" id="KW-0032">Aminotransferase</keyword>
<dbReference type="Proteomes" id="UP000002565">
    <property type="component" value="Chromosome 1"/>
</dbReference>
<comment type="similarity">
    <text evidence="3">Belongs to the class-V pyridoxal-phosphate-dependent aminotransferase family. NifS/IscS subfamily.</text>
</comment>
<gene>
    <name evidence="12" type="ordered locus">BAbS19_I08860</name>
</gene>
<sequence length="430" mass="45095">MTETGFSFSSGFIGRSWLKIQENCDFRYLEGVVKEIGKVVGSGKRLYLDYNASAPLLDEARDAIIAALGITGNPSSVHREGRAARALVESARRSVATLVNARPEHVFFTSGATEAASTLLTPNYMMGRSPVRLSHLYVSATEHPCMIAGGQFSPDDITVLPVDANGILRLDILRGLLAAHDRSKGLPLVAVQAANNETGVIQPVAEIAAIVKAAGGIYIVDAVQAAGRIKLDITDNCGDYLIISSHKIGGPKGVGAVIAISDLMMPRALVRGGGQEKGHRAGTEALPLIAGFGAAADVAKARIDGEGWSSLMRDRLERGLAEIAPAAIVHGSAVPRLPNTTFFSLQGQKAETVQIAFDLAGIALSAGSACSSGKVGPSHVLAAMGQEDGPGAIRVSLATDAGEETVDRFLEALRKIVERHQRTKHELGAV</sequence>
<dbReference type="InterPro" id="IPR000192">
    <property type="entry name" value="Aminotrans_V_dom"/>
</dbReference>
<dbReference type="GO" id="GO:0008483">
    <property type="term" value="F:transaminase activity"/>
    <property type="evidence" value="ECO:0007669"/>
    <property type="project" value="UniProtKB-KW"/>
</dbReference>
<dbReference type="GO" id="GO:0046872">
    <property type="term" value="F:metal ion binding"/>
    <property type="evidence" value="ECO:0007669"/>
    <property type="project" value="UniProtKB-KW"/>
</dbReference>
<evidence type="ECO:0000313" key="13">
    <source>
        <dbReference type="Proteomes" id="UP000002565"/>
    </source>
</evidence>
<dbReference type="InterPro" id="IPR016454">
    <property type="entry name" value="Cysteine_dSase"/>
</dbReference>
<comment type="cofactor">
    <cofactor evidence="1">
        <name>pyridoxal 5'-phosphate</name>
        <dbReference type="ChEBI" id="CHEBI:597326"/>
    </cofactor>
</comment>
<dbReference type="KEGG" id="bmc:BAbS19_I08860"/>
<keyword evidence="5 12" id="KW-0808">Transferase</keyword>
<evidence type="ECO:0000259" key="11">
    <source>
        <dbReference type="Pfam" id="PF00266"/>
    </source>
</evidence>
<dbReference type="HOGENOM" id="CLU_003433_0_0_5"/>
<evidence type="ECO:0000256" key="9">
    <source>
        <dbReference type="ARBA" id="ARBA00023014"/>
    </source>
</evidence>
<evidence type="ECO:0000256" key="10">
    <source>
        <dbReference type="ARBA" id="ARBA00050776"/>
    </source>
</evidence>
<dbReference type="SUPFAM" id="SSF53383">
    <property type="entry name" value="PLP-dependent transferases"/>
    <property type="match status" value="1"/>
</dbReference>
<comment type="catalytic activity">
    <reaction evidence="10">
        <text>(sulfur carrier)-H + L-cysteine = (sulfur carrier)-SH + L-alanine</text>
        <dbReference type="Rhea" id="RHEA:43892"/>
        <dbReference type="Rhea" id="RHEA-COMP:14737"/>
        <dbReference type="Rhea" id="RHEA-COMP:14739"/>
        <dbReference type="ChEBI" id="CHEBI:29917"/>
        <dbReference type="ChEBI" id="CHEBI:35235"/>
        <dbReference type="ChEBI" id="CHEBI:57972"/>
        <dbReference type="ChEBI" id="CHEBI:64428"/>
        <dbReference type="EC" id="2.8.1.7"/>
    </reaction>
</comment>
<dbReference type="InterPro" id="IPR015424">
    <property type="entry name" value="PyrdxlP-dep_Trfase"/>
</dbReference>
<evidence type="ECO:0000256" key="6">
    <source>
        <dbReference type="ARBA" id="ARBA00022723"/>
    </source>
</evidence>
<evidence type="ECO:0000256" key="7">
    <source>
        <dbReference type="ARBA" id="ARBA00022898"/>
    </source>
</evidence>
<dbReference type="Gene3D" id="3.90.1150.10">
    <property type="entry name" value="Aspartate Aminotransferase, domain 1"/>
    <property type="match status" value="1"/>
</dbReference>
<dbReference type="GO" id="GO:0031071">
    <property type="term" value="F:cysteine desulfurase activity"/>
    <property type="evidence" value="ECO:0007669"/>
    <property type="project" value="UniProtKB-EC"/>
</dbReference>
<keyword evidence="7" id="KW-0663">Pyridoxal phosphate</keyword>
<comment type="function">
    <text evidence="2">Catalyzes the removal of elemental sulfur atoms from cysteine to produce alanine. Seems to participate in the biosynthesis of the nitrogenase metalloclusters by providing the inorganic sulfur required for the Fe-S core formation.</text>
</comment>
<organism evidence="12 13">
    <name type="scientific">Brucella abortus (strain S19)</name>
    <dbReference type="NCBI Taxonomy" id="430066"/>
    <lineage>
        <taxon>Bacteria</taxon>
        <taxon>Pseudomonadati</taxon>
        <taxon>Pseudomonadota</taxon>
        <taxon>Alphaproteobacteria</taxon>
        <taxon>Hyphomicrobiales</taxon>
        <taxon>Brucellaceae</taxon>
        <taxon>Brucella/Ochrobactrum group</taxon>
        <taxon>Brucella</taxon>
    </lineage>
</organism>
<dbReference type="Pfam" id="PF00266">
    <property type="entry name" value="Aminotran_5"/>
    <property type="match status" value="1"/>
</dbReference>
<name>A0A0F6AQJ4_BRUA1</name>
<evidence type="ECO:0000256" key="1">
    <source>
        <dbReference type="ARBA" id="ARBA00001933"/>
    </source>
</evidence>
<keyword evidence="8" id="KW-0408">Iron</keyword>
<keyword evidence="6" id="KW-0479">Metal-binding</keyword>
<feature type="domain" description="Aminotransferase class V" evidence="11">
    <location>
        <begin position="47"/>
        <end position="409"/>
    </location>
</feature>
<accession>A0A0F6AQJ4</accession>
<evidence type="ECO:0000313" key="12">
    <source>
        <dbReference type="EMBL" id="ACD72407.1"/>
    </source>
</evidence>
<dbReference type="PANTHER" id="PTHR11601">
    <property type="entry name" value="CYSTEINE DESULFURYLASE FAMILY MEMBER"/>
    <property type="match status" value="1"/>
</dbReference>
<proteinExistence type="inferred from homology"/>
<reference evidence="12 13" key="1">
    <citation type="journal article" date="2008" name="PLoS ONE">
        <title>Genome sequence of Brucella abortus vaccine strain S19 compared to virulent strains yields candidate virulence genes.</title>
        <authorList>
            <person name="Crasta O.R."/>
            <person name="Folkerts O."/>
            <person name="Fei Z."/>
            <person name="Mane S.P."/>
            <person name="Evans C."/>
            <person name="Martino-Catt S."/>
            <person name="Bricker B."/>
            <person name="Yu G."/>
            <person name="Du L."/>
            <person name="Sobral B.W."/>
        </authorList>
    </citation>
    <scope>NUCLEOTIDE SEQUENCE [LARGE SCALE GENOMIC DNA]</scope>
    <source>
        <strain evidence="12 13">S19</strain>
    </source>
</reference>
<dbReference type="PIRSF" id="PIRSF005572">
    <property type="entry name" value="NifS"/>
    <property type="match status" value="1"/>
</dbReference>
<dbReference type="GO" id="GO:0051536">
    <property type="term" value="F:iron-sulfur cluster binding"/>
    <property type="evidence" value="ECO:0007669"/>
    <property type="project" value="UniProtKB-KW"/>
</dbReference>
<keyword evidence="9" id="KW-0411">Iron-sulfur</keyword>
<dbReference type="InterPro" id="IPR015422">
    <property type="entry name" value="PyrdxlP-dep_Trfase_small"/>
</dbReference>
<dbReference type="PANTHER" id="PTHR11601:SF34">
    <property type="entry name" value="CYSTEINE DESULFURASE"/>
    <property type="match status" value="1"/>
</dbReference>
<dbReference type="InterPro" id="IPR015421">
    <property type="entry name" value="PyrdxlP-dep_Trfase_major"/>
</dbReference>
<dbReference type="Gene3D" id="1.10.260.50">
    <property type="match status" value="1"/>
</dbReference>